<dbReference type="PANTHER" id="PTHR13292">
    <property type="entry name" value="AUTOPHAGY-RELATED PROTEIN 101"/>
    <property type="match status" value="1"/>
</dbReference>
<accession>A0A0F7SN69</accession>
<evidence type="ECO:0000256" key="1">
    <source>
        <dbReference type="ARBA" id="ARBA00007130"/>
    </source>
</evidence>
<evidence type="ECO:0000256" key="2">
    <source>
        <dbReference type="ARBA" id="ARBA00018874"/>
    </source>
</evidence>
<dbReference type="EMBL" id="LN483142">
    <property type="protein sequence ID" value="CED82806.1"/>
    <property type="molecule type" value="Genomic_DNA"/>
</dbReference>
<dbReference type="GO" id="GO:0000045">
    <property type="term" value="P:autophagosome assembly"/>
    <property type="evidence" value="ECO:0007669"/>
    <property type="project" value="TreeGrafter"/>
</dbReference>
<evidence type="ECO:0000256" key="3">
    <source>
        <dbReference type="ARBA" id="ARBA00023006"/>
    </source>
</evidence>
<sequence length="200" mass="22487">MNDRNNGKDEDEAEAVHPTACQTFESSFTVERTQVKDVLRALLLAILFQRTYSTVSPTTLDVLGITFSIPNDPELAKTVTDRVDAFWRTIGSVRNWNGQISLIFSEKRPKKTWFAKGEEDVAWEKWILNVQVQTGQSERQRTSISTDYTQPALQALLLKMLRFVNKYKDHVPLITESSSTDGAGGTKPSWSWAIIFGSGG</sequence>
<dbReference type="InterPro" id="IPR012445">
    <property type="entry name" value="ATG101"/>
</dbReference>
<reference evidence="4" key="1">
    <citation type="submission" date="2014-08" db="EMBL/GenBank/DDBJ databases">
        <authorList>
            <person name="Sharma Rahul"/>
            <person name="Thines Marco"/>
        </authorList>
    </citation>
    <scope>NUCLEOTIDE SEQUENCE</scope>
</reference>
<dbReference type="PANTHER" id="PTHR13292:SF0">
    <property type="entry name" value="AUTOPHAGY-RELATED PROTEIN 101"/>
    <property type="match status" value="1"/>
</dbReference>
<organism evidence="4">
    <name type="scientific">Phaffia rhodozyma</name>
    <name type="common">Yeast</name>
    <name type="synonym">Xanthophyllomyces dendrorhous</name>
    <dbReference type="NCBI Taxonomy" id="264483"/>
    <lineage>
        <taxon>Eukaryota</taxon>
        <taxon>Fungi</taxon>
        <taxon>Dikarya</taxon>
        <taxon>Basidiomycota</taxon>
        <taxon>Agaricomycotina</taxon>
        <taxon>Tremellomycetes</taxon>
        <taxon>Cystofilobasidiales</taxon>
        <taxon>Mrakiaceae</taxon>
        <taxon>Phaffia</taxon>
    </lineage>
</organism>
<protein>
    <recommendedName>
        <fullName evidence="2">Autophagy-related protein 101</fullName>
    </recommendedName>
</protein>
<dbReference type="AlphaFoldDB" id="A0A0F7SN69"/>
<dbReference type="GO" id="GO:0000407">
    <property type="term" value="C:phagophore assembly site"/>
    <property type="evidence" value="ECO:0007669"/>
    <property type="project" value="TreeGrafter"/>
</dbReference>
<proteinExistence type="inferred from homology"/>
<evidence type="ECO:0000313" key="4">
    <source>
        <dbReference type="EMBL" id="CED82806.1"/>
    </source>
</evidence>
<dbReference type="GO" id="GO:1990316">
    <property type="term" value="C:Atg1/ULK1 kinase complex"/>
    <property type="evidence" value="ECO:0007669"/>
    <property type="project" value="TreeGrafter"/>
</dbReference>
<keyword evidence="3" id="KW-0072">Autophagy</keyword>
<comment type="similarity">
    <text evidence="1">Belongs to the ATG101 family.</text>
</comment>
<dbReference type="Pfam" id="PF07855">
    <property type="entry name" value="ATG101"/>
    <property type="match status" value="1"/>
</dbReference>
<name>A0A0F7SN69_PHARH</name>
<dbReference type="GO" id="GO:0019901">
    <property type="term" value="F:protein kinase binding"/>
    <property type="evidence" value="ECO:0007669"/>
    <property type="project" value="TreeGrafter"/>
</dbReference>